<dbReference type="GO" id="GO:0006281">
    <property type="term" value="P:DNA repair"/>
    <property type="evidence" value="ECO:0007669"/>
    <property type="project" value="UniProtKB-UniRule"/>
</dbReference>
<dbReference type="Gene3D" id="2.40.50.140">
    <property type="entry name" value="Nucleic acid-binding proteins"/>
    <property type="match status" value="1"/>
</dbReference>
<evidence type="ECO:0000259" key="7">
    <source>
        <dbReference type="SMART" id="SM00278"/>
    </source>
</evidence>
<accession>A0A1G2Q3U9</accession>
<keyword evidence="3 6" id="KW-0238">DNA-binding</keyword>
<dbReference type="Pfam" id="PF01330">
    <property type="entry name" value="RuvA_N"/>
    <property type="match status" value="1"/>
</dbReference>
<dbReference type="InterPro" id="IPR011114">
    <property type="entry name" value="RuvA_C"/>
</dbReference>
<evidence type="ECO:0000256" key="2">
    <source>
        <dbReference type="ARBA" id="ARBA00022763"/>
    </source>
</evidence>
<dbReference type="InterPro" id="IPR000085">
    <property type="entry name" value="RuvA"/>
</dbReference>
<proteinExistence type="inferred from homology"/>
<dbReference type="Proteomes" id="UP000178199">
    <property type="component" value="Unassembled WGS sequence"/>
</dbReference>
<dbReference type="HAMAP" id="MF_00031">
    <property type="entry name" value="DNA_HJ_migration_RuvA"/>
    <property type="match status" value="1"/>
</dbReference>
<keyword evidence="2 6" id="KW-0227">DNA damage</keyword>
<dbReference type="Pfam" id="PF14520">
    <property type="entry name" value="HHH_5"/>
    <property type="match status" value="1"/>
</dbReference>
<dbReference type="Pfam" id="PF07499">
    <property type="entry name" value="RuvA_C"/>
    <property type="match status" value="1"/>
</dbReference>
<keyword evidence="8" id="KW-0067">ATP-binding</keyword>
<dbReference type="GO" id="GO:0006310">
    <property type="term" value="P:DNA recombination"/>
    <property type="evidence" value="ECO:0007669"/>
    <property type="project" value="UniProtKB-UniRule"/>
</dbReference>
<organism evidence="8 9">
    <name type="scientific">Candidatus Veblenbacteria bacterium RIFOXYC1_FULL_42_9</name>
    <dbReference type="NCBI Taxonomy" id="1802427"/>
    <lineage>
        <taxon>Bacteria</taxon>
        <taxon>Candidatus Vebleniibacteriota</taxon>
    </lineage>
</organism>
<dbReference type="InterPro" id="IPR010994">
    <property type="entry name" value="RuvA_2-like"/>
</dbReference>
<dbReference type="GO" id="GO:0009379">
    <property type="term" value="C:Holliday junction helicase complex"/>
    <property type="evidence" value="ECO:0007669"/>
    <property type="project" value="InterPro"/>
</dbReference>
<dbReference type="InterPro" id="IPR036267">
    <property type="entry name" value="RuvA_C_sf"/>
</dbReference>
<evidence type="ECO:0000256" key="1">
    <source>
        <dbReference type="ARBA" id="ARBA00022490"/>
    </source>
</evidence>
<dbReference type="InterPro" id="IPR003583">
    <property type="entry name" value="Hlx-hairpin-Hlx_DNA-bd_motif"/>
</dbReference>
<evidence type="ECO:0000313" key="8">
    <source>
        <dbReference type="EMBL" id="OHA55260.1"/>
    </source>
</evidence>
<name>A0A1G2Q3U9_9BACT</name>
<keyword evidence="8" id="KW-0378">Hydrolase</keyword>
<evidence type="ECO:0000256" key="3">
    <source>
        <dbReference type="ARBA" id="ARBA00023125"/>
    </source>
</evidence>
<keyword evidence="8" id="KW-0347">Helicase</keyword>
<dbReference type="SUPFAM" id="SSF50249">
    <property type="entry name" value="Nucleic acid-binding proteins"/>
    <property type="match status" value="1"/>
</dbReference>
<dbReference type="InterPro" id="IPR013849">
    <property type="entry name" value="DNA_helicase_Holl-junc_RuvA_I"/>
</dbReference>
<dbReference type="CDD" id="cd14332">
    <property type="entry name" value="UBA_RuvA_C"/>
    <property type="match status" value="1"/>
</dbReference>
<dbReference type="SUPFAM" id="SSF46929">
    <property type="entry name" value="DNA helicase RuvA subunit, C-terminal domain"/>
    <property type="match status" value="1"/>
</dbReference>
<comment type="caution">
    <text evidence="8">The sequence shown here is derived from an EMBL/GenBank/DDBJ whole genome shotgun (WGS) entry which is preliminary data.</text>
</comment>
<keyword evidence="1 6" id="KW-0963">Cytoplasm</keyword>
<feature type="domain" description="Helix-hairpin-helix DNA-binding motif class 1" evidence="7">
    <location>
        <begin position="72"/>
        <end position="91"/>
    </location>
</feature>
<dbReference type="Gene3D" id="1.10.150.20">
    <property type="entry name" value="5' to 3' exonuclease, C-terminal subdomain"/>
    <property type="match status" value="1"/>
</dbReference>
<dbReference type="Gene3D" id="1.10.8.10">
    <property type="entry name" value="DNA helicase RuvA subunit, C-terminal domain"/>
    <property type="match status" value="1"/>
</dbReference>
<comment type="function">
    <text evidence="6">The RuvA-RuvB-RuvC complex processes Holliday junction (HJ) DNA during genetic recombination and DNA repair, while the RuvA-RuvB complex plays an important role in the rescue of blocked DNA replication forks via replication fork reversal (RFR). RuvA specifically binds to HJ cruciform DNA, conferring on it an open structure. The RuvB hexamer acts as an ATP-dependent pump, pulling dsDNA into and through the RuvAB complex. HJ branch migration allows RuvC to scan DNA until it finds its consensus sequence, where it cleaves and resolves the cruciform DNA.</text>
</comment>
<comment type="domain">
    <text evidence="6">Has three domains with a flexible linker between the domains II and III and assumes an 'L' shape. Domain III is highly mobile and contacts RuvB.</text>
</comment>
<comment type="subunit">
    <text evidence="6">Homotetramer. Forms an RuvA(8)-RuvB(12)-Holliday junction (HJ) complex. HJ DNA is sandwiched between 2 RuvA tetramers; dsDNA enters through RuvA and exits via RuvB. An RuvB hexamer assembles on each DNA strand where it exits the tetramer. Each RuvB hexamer is contacted by two RuvA subunits (via domain III) on 2 adjacent RuvB subunits; this complex drives branch migration. In the full resolvosome a probable DNA-RuvA(4)-RuvB(12)-RuvC(2) complex forms which resolves the HJ.</text>
</comment>
<evidence type="ECO:0000256" key="4">
    <source>
        <dbReference type="ARBA" id="ARBA00023172"/>
    </source>
</evidence>
<comment type="caution">
    <text evidence="6">Lacks conserved residue(s) required for the propagation of feature annotation.</text>
</comment>
<evidence type="ECO:0000256" key="5">
    <source>
        <dbReference type="ARBA" id="ARBA00023204"/>
    </source>
</evidence>
<protein>
    <recommendedName>
        <fullName evidence="6">Holliday junction branch migration complex subunit RuvA</fullName>
    </recommendedName>
</protein>
<reference evidence="8 9" key="1">
    <citation type="journal article" date="2016" name="Nat. Commun.">
        <title>Thousands of microbial genomes shed light on interconnected biogeochemical processes in an aquifer system.</title>
        <authorList>
            <person name="Anantharaman K."/>
            <person name="Brown C.T."/>
            <person name="Hug L.A."/>
            <person name="Sharon I."/>
            <person name="Castelle C.J."/>
            <person name="Probst A.J."/>
            <person name="Thomas B.C."/>
            <person name="Singh A."/>
            <person name="Wilkins M.J."/>
            <person name="Karaoz U."/>
            <person name="Brodie E.L."/>
            <person name="Williams K.H."/>
            <person name="Hubbard S.S."/>
            <person name="Banfield J.F."/>
        </authorList>
    </citation>
    <scope>NUCLEOTIDE SEQUENCE [LARGE SCALE GENOMIC DNA]</scope>
</reference>
<keyword evidence="8" id="KW-0547">Nucleotide-binding</keyword>
<gene>
    <name evidence="6" type="primary">ruvA</name>
    <name evidence="8" type="ORF">A2429_01455</name>
</gene>
<dbReference type="EMBL" id="MHTD01000038">
    <property type="protein sequence ID" value="OHA55260.1"/>
    <property type="molecule type" value="Genomic_DNA"/>
</dbReference>
<keyword evidence="4 6" id="KW-0233">DNA recombination</keyword>
<keyword evidence="5 6" id="KW-0234">DNA repair</keyword>
<evidence type="ECO:0000313" key="9">
    <source>
        <dbReference type="Proteomes" id="UP000178199"/>
    </source>
</evidence>
<dbReference type="InterPro" id="IPR012340">
    <property type="entry name" value="NA-bd_OB-fold"/>
</dbReference>
<dbReference type="GO" id="GO:0009378">
    <property type="term" value="F:four-way junction helicase activity"/>
    <property type="evidence" value="ECO:0007669"/>
    <property type="project" value="InterPro"/>
</dbReference>
<dbReference type="SUPFAM" id="SSF47781">
    <property type="entry name" value="RuvA domain 2-like"/>
    <property type="match status" value="1"/>
</dbReference>
<dbReference type="AlphaFoldDB" id="A0A1G2Q3U9"/>
<feature type="domain" description="Helix-hairpin-helix DNA-binding motif class 1" evidence="7">
    <location>
        <begin position="107"/>
        <end position="126"/>
    </location>
</feature>
<sequence>MIAQIKGVIAAATERSVVVELGGVGYEVFVTRELATKMKPGKEVTLYTHFNVREDAQELFGFTESKDLSFYKLLLTVSGVGPRSALNIMDTARPDDIRQAVARDDAASLHRVHGIGKKTAERLVTELKDKVEMATSGGTVTSDDAALVEAITGLGYSLAEARRAVKETSGQGESLSDKIKFALKYLGRQ</sequence>
<comment type="subcellular location">
    <subcellularLocation>
        <location evidence="6">Cytoplasm</location>
    </subcellularLocation>
</comment>
<evidence type="ECO:0000256" key="6">
    <source>
        <dbReference type="HAMAP-Rule" id="MF_00031"/>
    </source>
</evidence>
<dbReference type="GO" id="GO:0000400">
    <property type="term" value="F:four-way junction DNA binding"/>
    <property type="evidence" value="ECO:0007669"/>
    <property type="project" value="UniProtKB-UniRule"/>
</dbReference>
<dbReference type="GO" id="GO:0048476">
    <property type="term" value="C:Holliday junction resolvase complex"/>
    <property type="evidence" value="ECO:0007669"/>
    <property type="project" value="UniProtKB-UniRule"/>
</dbReference>
<dbReference type="SMART" id="SM00278">
    <property type="entry name" value="HhH1"/>
    <property type="match status" value="3"/>
</dbReference>
<feature type="region of interest" description="Domain III" evidence="6">
    <location>
        <begin position="146"/>
        <end position="189"/>
    </location>
</feature>
<dbReference type="GO" id="GO:0005524">
    <property type="term" value="F:ATP binding"/>
    <property type="evidence" value="ECO:0007669"/>
    <property type="project" value="InterPro"/>
</dbReference>
<dbReference type="GO" id="GO:0005737">
    <property type="term" value="C:cytoplasm"/>
    <property type="evidence" value="ECO:0007669"/>
    <property type="project" value="UniProtKB-SubCell"/>
</dbReference>
<dbReference type="NCBIfam" id="TIGR00084">
    <property type="entry name" value="ruvA"/>
    <property type="match status" value="1"/>
</dbReference>
<comment type="similarity">
    <text evidence="6">Belongs to the RuvA family.</text>
</comment>
<feature type="domain" description="Helix-hairpin-helix DNA-binding motif class 1" evidence="7">
    <location>
        <begin position="146"/>
        <end position="165"/>
    </location>
</feature>